<feature type="signal peptide" evidence="3">
    <location>
        <begin position="1"/>
        <end position="25"/>
    </location>
</feature>
<accession>D0V3Y7</accession>
<reference evidence="4" key="1">
    <citation type="journal article" date="2010" name="Dev. Comp. Immunol.">
        <title>The second anti-lipopolysaccharide factor (EsALF-2) with antimicrobial activity from Eriocheir sinensis.</title>
        <authorList>
            <person name="Zhang Y."/>
            <person name="Wang L."/>
            <person name="Wang L."/>
            <person name="Yang J."/>
            <person name="Gai Y."/>
            <person name="Qiu L."/>
            <person name="Song L."/>
        </authorList>
    </citation>
    <scope>NUCLEOTIDE SEQUENCE</scope>
</reference>
<keyword evidence="2" id="KW-0044">Antibiotic</keyword>
<evidence type="ECO:0000256" key="2">
    <source>
        <dbReference type="ARBA" id="ARBA00023022"/>
    </source>
</evidence>
<dbReference type="InterPro" id="IPR038539">
    <property type="entry name" value="Anti-LPS_factor/Scygonadin_sf"/>
</dbReference>
<organism evidence="4">
    <name type="scientific">Eriocheir sinensis</name>
    <name type="common">Chinese mitten crab</name>
    <dbReference type="NCBI Taxonomy" id="95602"/>
    <lineage>
        <taxon>Eukaryota</taxon>
        <taxon>Metazoa</taxon>
        <taxon>Ecdysozoa</taxon>
        <taxon>Arthropoda</taxon>
        <taxon>Crustacea</taxon>
        <taxon>Multicrustacea</taxon>
        <taxon>Malacostraca</taxon>
        <taxon>Eumalacostraca</taxon>
        <taxon>Eucarida</taxon>
        <taxon>Decapoda</taxon>
        <taxon>Pleocyemata</taxon>
        <taxon>Brachyura</taxon>
        <taxon>Eubrachyura</taxon>
        <taxon>Grapsoidea</taxon>
        <taxon>Varunidae</taxon>
        <taxon>Eriocheir</taxon>
    </lineage>
</organism>
<keyword evidence="1" id="KW-0929">Antimicrobial</keyword>
<keyword evidence="3" id="KW-0732">Signal</keyword>
<name>D0V3Y7_ERISI</name>
<dbReference type="Pfam" id="PF11630">
    <property type="entry name" value="Anti-LPS-SCYG"/>
    <property type="match status" value="1"/>
</dbReference>
<dbReference type="EMBL" id="GU014699">
    <property type="protein sequence ID" value="ACY25186.1"/>
    <property type="molecule type" value="mRNA"/>
</dbReference>
<dbReference type="Gene3D" id="3.30.160.320">
    <property type="match status" value="1"/>
</dbReference>
<dbReference type="OrthoDB" id="6353528at2759"/>
<sequence>MARLSLFLVAVAVAVFTPNIRQCEANIFDDIFGKVTETLVDFGTTDIAGNPCNYRLSPRLIKFELYFVGLVWCPGWTTIQGESLTRSRTRVVNKAVEDFAKKAVAAGIMTQEDADPLLNA</sequence>
<dbReference type="SMR" id="D0V3Y7"/>
<evidence type="ECO:0000256" key="1">
    <source>
        <dbReference type="ARBA" id="ARBA00022529"/>
    </source>
</evidence>
<dbReference type="InterPro" id="IPR024509">
    <property type="entry name" value="Anti-LPS_factor/Scygonadin"/>
</dbReference>
<proteinExistence type="evidence at transcript level"/>
<evidence type="ECO:0000313" key="4">
    <source>
        <dbReference type="EMBL" id="ACY25186.1"/>
    </source>
</evidence>
<dbReference type="GO" id="GO:0042742">
    <property type="term" value="P:defense response to bacterium"/>
    <property type="evidence" value="ECO:0007669"/>
    <property type="project" value="UniProtKB-KW"/>
</dbReference>
<feature type="chain" id="PRO_5003017829" evidence="3">
    <location>
        <begin position="26"/>
        <end position="120"/>
    </location>
</feature>
<gene>
    <name evidence="4" type="primary">ALF-2</name>
</gene>
<dbReference type="AlphaFoldDB" id="D0V3Y7"/>
<protein>
    <submittedName>
        <fullName evidence="4">Anti-lipopolysaccharide factor 2</fullName>
    </submittedName>
</protein>
<evidence type="ECO:0000256" key="3">
    <source>
        <dbReference type="SAM" id="SignalP"/>
    </source>
</evidence>